<dbReference type="GO" id="GO:0003824">
    <property type="term" value="F:catalytic activity"/>
    <property type="evidence" value="ECO:0007669"/>
    <property type="project" value="InterPro"/>
</dbReference>
<feature type="non-terminal residue" evidence="1">
    <location>
        <position position="24"/>
    </location>
</feature>
<dbReference type="SUPFAM" id="SSF89796">
    <property type="entry name" value="CoA-transferase family III (CaiB/BaiF)"/>
    <property type="match status" value="1"/>
</dbReference>
<name>A0A383AUZ6_9ZZZZ</name>
<dbReference type="EMBL" id="UINC01195295">
    <property type="protein sequence ID" value="SVE11786.1"/>
    <property type="molecule type" value="Genomic_DNA"/>
</dbReference>
<evidence type="ECO:0000313" key="1">
    <source>
        <dbReference type="EMBL" id="SVE11786.1"/>
    </source>
</evidence>
<dbReference type="Gene3D" id="3.40.50.10540">
    <property type="entry name" value="Crotonobetainyl-coa:carnitine coa-transferase, domain 1"/>
    <property type="match status" value="1"/>
</dbReference>
<accession>A0A383AUZ6</accession>
<gene>
    <name evidence="1" type="ORF">METZ01_LOCUS464640</name>
</gene>
<dbReference type="Pfam" id="PF02515">
    <property type="entry name" value="CoA_transf_3"/>
    <property type="match status" value="1"/>
</dbReference>
<sequence>VVDLSQGIAGPYCAMLLAQPGADV</sequence>
<dbReference type="InterPro" id="IPR023606">
    <property type="entry name" value="CoA-Trfase_III_dom_1_sf"/>
</dbReference>
<reference evidence="1" key="1">
    <citation type="submission" date="2018-05" db="EMBL/GenBank/DDBJ databases">
        <authorList>
            <person name="Lanie J.A."/>
            <person name="Ng W.-L."/>
            <person name="Kazmierczak K.M."/>
            <person name="Andrzejewski T.M."/>
            <person name="Davidsen T.M."/>
            <person name="Wayne K.J."/>
            <person name="Tettelin H."/>
            <person name="Glass J.I."/>
            <person name="Rusch D."/>
            <person name="Podicherti R."/>
            <person name="Tsui H.-C.T."/>
            <person name="Winkler M.E."/>
        </authorList>
    </citation>
    <scope>NUCLEOTIDE SEQUENCE</scope>
</reference>
<feature type="non-terminal residue" evidence="1">
    <location>
        <position position="1"/>
    </location>
</feature>
<proteinExistence type="predicted"/>
<dbReference type="AlphaFoldDB" id="A0A383AUZ6"/>
<organism evidence="1">
    <name type="scientific">marine metagenome</name>
    <dbReference type="NCBI Taxonomy" id="408172"/>
    <lineage>
        <taxon>unclassified sequences</taxon>
        <taxon>metagenomes</taxon>
        <taxon>ecological metagenomes</taxon>
    </lineage>
</organism>
<dbReference type="InterPro" id="IPR003673">
    <property type="entry name" value="CoA-Trfase_fam_III"/>
</dbReference>
<protein>
    <submittedName>
        <fullName evidence="1">Uncharacterized protein</fullName>
    </submittedName>
</protein>